<comment type="caution">
    <text evidence="1">The sequence shown here is derived from an EMBL/GenBank/DDBJ whole genome shotgun (WGS) entry which is preliminary data.</text>
</comment>
<reference evidence="3 6" key="2">
    <citation type="submission" date="2020-12" db="EMBL/GenBank/DDBJ databases">
        <title>Microorganisms.</title>
        <authorList>
            <person name="Matos J."/>
            <person name="Faleiro L."/>
            <person name="Duarte I."/>
        </authorList>
    </citation>
    <scope>NUCLEOTIDE SEQUENCE [LARGE SCALE GENOMIC DNA]</scope>
    <source>
        <strain evidence="3 6">PtFD3Pch2</strain>
    </source>
</reference>
<evidence type="ECO:0000313" key="1">
    <source>
        <dbReference type="EMBL" id="KAB4180445.1"/>
    </source>
</evidence>
<dbReference type="RefSeq" id="WP_004293643.1">
    <property type="nucleotide sequence ID" value="NZ_CACRTC010000020.1"/>
</dbReference>
<reference evidence="4 5" key="1">
    <citation type="journal article" date="2019" name="Nat. Med.">
        <title>A library of human gut bacterial isolates paired with longitudinal multiomics data enables mechanistic microbiome research.</title>
        <authorList>
            <person name="Poyet M."/>
            <person name="Groussin M."/>
            <person name="Gibbons S.M."/>
            <person name="Avila-Pacheco J."/>
            <person name="Jiang X."/>
            <person name="Kearney S.M."/>
            <person name="Perrotta A.R."/>
            <person name="Berdy B."/>
            <person name="Zhao S."/>
            <person name="Lieberman T.D."/>
            <person name="Swanson P.K."/>
            <person name="Smith M."/>
            <person name="Roesemann S."/>
            <person name="Alexander J.E."/>
            <person name="Rich S.A."/>
            <person name="Livny J."/>
            <person name="Vlamakis H."/>
            <person name="Clish C."/>
            <person name="Bullock K."/>
            <person name="Deik A."/>
            <person name="Scott J."/>
            <person name="Pierce K.A."/>
            <person name="Xavier R.J."/>
            <person name="Alm E.J."/>
        </authorList>
    </citation>
    <scope>NUCLEOTIDE SEQUENCE [LARGE SCALE GENOMIC DNA]</scope>
    <source>
        <strain evidence="2 4">BIOML-A11</strain>
        <strain evidence="1 5">BIOML-A19</strain>
    </source>
</reference>
<dbReference type="Proteomes" id="UP001196342">
    <property type="component" value="Unassembled WGS sequence"/>
</dbReference>
<organism evidence="1 5">
    <name type="scientific">Bacteroides uniformis</name>
    <dbReference type="NCBI Taxonomy" id="820"/>
    <lineage>
        <taxon>Bacteria</taxon>
        <taxon>Pseudomonadati</taxon>
        <taxon>Bacteroidota</taxon>
        <taxon>Bacteroidia</taxon>
        <taxon>Bacteroidales</taxon>
        <taxon>Bacteroidaceae</taxon>
        <taxon>Bacteroides</taxon>
    </lineage>
</organism>
<dbReference type="AlphaFoldDB" id="A0A139K9P7"/>
<keyword evidence="6" id="KW-1185">Reference proteome</keyword>
<dbReference type="GO" id="GO:0016787">
    <property type="term" value="F:hydrolase activity"/>
    <property type="evidence" value="ECO:0007669"/>
    <property type="project" value="UniProtKB-KW"/>
</dbReference>
<evidence type="ECO:0000313" key="4">
    <source>
        <dbReference type="Proteomes" id="UP000466952"/>
    </source>
</evidence>
<dbReference type="Proteomes" id="UP000487221">
    <property type="component" value="Unassembled WGS sequence"/>
</dbReference>
<keyword evidence="1" id="KW-0378">Hydrolase</keyword>
<evidence type="ECO:0000313" key="3">
    <source>
        <dbReference type="EMBL" id="MBT8724990.1"/>
    </source>
</evidence>
<dbReference type="EMBL" id="JAFBJK010000002">
    <property type="protein sequence ID" value="MBT8724990.1"/>
    <property type="molecule type" value="Genomic_DNA"/>
</dbReference>
<gene>
    <name evidence="2" type="ORF">GAP55_13030</name>
    <name evidence="1" type="ORF">GAQ44_19610</name>
    <name evidence="3" type="ORF">JQN06_02225</name>
</gene>
<protein>
    <submittedName>
        <fullName evidence="1">Ubiquitin carboxyl-hydrolase</fullName>
    </submittedName>
</protein>
<evidence type="ECO:0000313" key="6">
    <source>
        <dbReference type="Proteomes" id="UP001196342"/>
    </source>
</evidence>
<dbReference type="EMBL" id="WCTR01000008">
    <property type="protein sequence ID" value="KAB4211892.1"/>
    <property type="molecule type" value="Genomic_DNA"/>
</dbReference>
<name>A0A139K9P7_BACUN</name>
<proteinExistence type="predicted"/>
<sequence length="362" mass="41172">MSRKKQETKVLCPGCGTEFAIADKEFAATGTVIGKNSDLGTVYPVVAGHNSPAGLPKGARERIEALRGAGVDVSCLFAMQGAEGGEYIASNKDGKLTILDDNDPIFGSIMAQGTVPNNRLFRRWVMAQMFHMMSYTHYREKEPAGVTEMIHRKGYDYQWKMLLNELHAQMKMEHKDITGFAERNRWFNRDVVLAIASDYVNALKKHVGNLETRKCKGVPYKRIHGRNIFVEDLQSKLYYPLSIAITHIRHALDATQLYNAVRQFNDRRIRLPWGTPQSKAWMDAYKGAGAFFTMQNLIRFHGCTAVNDRGRRLDKYQSLTFLSAKAEEYKNGEGWRLLAVLKKMLADNNINIKKKMAAWRKK</sequence>
<accession>A0A139K9P7</accession>
<dbReference type="Proteomes" id="UP000466952">
    <property type="component" value="Unassembled WGS sequence"/>
</dbReference>
<evidence type="ECO:0000313" key="5">
    <source>
        <dbReference type="Proteomes" id="UP000487221"/>
    </source>
</evidence>
<evidence type="ECO:0000313" key="2">
    <source>
        <dbReference type="EMBL" id="KAB4211892.1"/>
    </source>
</evidence>
<dbReference type="EMBL" id="WCTY01000042">
    <property type="protein sequence ID" value="KAB4180445.1"/>
    <property type="molecule type" value="Genomic_DNA"/>
</dbReference>